<gene>
    <name evidence="2" type="ORF">LTR36_003004</name>
</gene>
<comment type="caution">
    <text evidence="2">The sequence shown here is derived from an EMBL/GenBank/DDBJ whole genome shotgun (WGS) entry which is preliminary data.</text>
</comment>
<dbReference type="PANTHER" id="PTHR31644">
    <property type="entry name" value="TRANSCRIPTIONAL ACTIVATOR ARO80-RELATED"/>
    <property type="match status" value="1"/>
</dbReference>
<dbReference type="AlphaFoldDB" id="A0AAV9JWA6"/>
<dbReference type="EMBL" id="JAVFHQ010000002">
    <property type="protein sequence ID" value="KAK4550037.1"/>
    <property type="molecule type" value="Genomic_DNA"/>
</dbReference>
<dbReference type="Proteomes" id="UP001324427">
    <property type="component" value="Unassembled WGS sequence"/>
</dbReference>
<feature type="region of interest" description="Disordered" evidence="1">
    <location>
        <begin position="247"/>
        <end position="286"/>
    </location>
</feature>
<dbReference type="GO" id="GO:0000981">
    <property type="term" value="F:DNA-binding transcription factor activity, RNA polymerase II-specific"/>
    <property type="evidence" value="ECO:0007669"/>
    <property type="project" value="TreeGrafter"/>
</dbReference>
<proteinExistence type="predicted"/>
<evidence type="ECO:0008006" key="4">
    <source>
        <dbReference type="Google" id="ProtNLM"/>
    </source>
</evidence>
<feature type="compositionally biased region" description="Low complexity" evidence="1">
    <location>
        <begin position="257"/>
        <end position="276"/>
    </location>
</feature>
<dbReference type="GO" id="GO:0045944">
    <property type="term" value="P:positive regulation of transcription by RNA polymerase II"/>
    <property type="evidence" value="ECO:0007669"/>
    <property type="project" value="TreeGrafter"/>
</dbReference>
<protein>
    <recommendedName>
        <fullName evidence="4">C6 transcription factor</fullName>
    </recommendedName>
</protein>
<keyword evidence="3" id="KW-1185">Reference proteome</keyword>
<sequence>MFPQGDHVMVSSPPHTPFPPGEQACRDRETVLSGWIGITKLLTTATHMFFASKSATKQMLTSYRYLDLLEHFQPLLAKWHTEFIVASPATIAGPTRQILLIEYYYVRVFISSIAIQALVEHVSQRSSDGVWLDQDFLRKQYAQDFRFINDVRESSGEILTAARKLNDDGFLRYCPVRLFLRIVAASIFLLKAISLGAREADANASLDQLDRCIEALTCNRADDIHLSGRYAELIARHVRRFKRNLRSRASGQPFKQPAASEANPSAAANGASSSGTAQGGQHHHVPTQSHALEGGVANLPFTNAADTGGGFDLGSHGADASMDDWLAQPFDPQVAPFSMVTMQPASGLAPDSLDFLWNMQGL</sequence>
<dbReference type="GO" id="GO:0009074">
    <property type="term" value="P:aromatic amino acid family catabolic process"/>
    <property type="evidence" value="ECO:0007669"/>
    <property type="project" value="TreeGrafter"/>
</dbReference>
<organism evidence="2 3">
    <name type="scientific">Oleoguttula mirabilis</name>
    <dbReference type="NCBI Taxonomy" id="1507867"/>
    <lineage>
        <taxon>Eukaryota</taxon>
        <taxon>Fungi</taxon>
        <taxon>Dikarya</taxon>
        <taxon>Ascomycota</taxon>
        <taxon>Pezizomycotina</taxon>
        <taxon>Dothideomycetes</taxon>
        <taxon>Dothideomycetidae</taxon>
        <taxon>Mycosphaerellales</taxon>
        <taxon>Teratosphaeriaceae</taxon>
        <taxon>Oleoguttula</taxon>
    </lineage>
</organism>
<reference evidence="2 3" key="1">
    <citation type="submission" date="2021-11" db="EMBL/GenBank/DDBJ databases">
        <title>Black yeast isolated from Biological Soil Crust.</title>
        <authorList>
            <person name="Kurbessoian T."/>
        </authorList>
    </citation>
    <scope>NUCLEOTIDE SEQUENCE [LARGE SCALE GENOMIC DNA]</scope>
    <source>
        <strain evidence="2 3">CCFEE 5522</strain>
    </source>
</reference>
<feature type="region of interest" description="Disordered" evidence="1">
    <location>
        <begin position="1"/>
        <end position="21"/>
    </location>
</feature>
<name>A0AAV9JWA6_9PEZI</name>
<accession>A0AAV9JWA6</accession>
<evidence type="ECO:0000313" key="3">
    <source>
        <dbReference type="Proteomes" id="UP001324427"/>
    </source>
</evidence>
<evidence type="ECO:0000256" key="1">
    <source>
        <dbReference type="SAM" id="MobiDB-lite"/>
    </source>
</evidence>
<dbReference type="GO" id="GO:0005634">
    <property type="term" value="C:nucleus"/>
    <property type="evidence" value="ECO:0007669"/>
    <property type="project" value="TreeGrafter"/>
</dbReference>
<dbReference type="InterPro" id="IPR052780">
    <property type="entry name" value="AAA_Catabolism_Regulators"/>
</dbReference>
<dbReference type="PANTHER" id="PTHR31644:SF2">
    <property type="entry name" value="TRANSCRIPTIONAL ACTIVATOR ARO80-RELATED"/>
    <property type="match status" value="1"/>
</dbReference>
<evidence type="ECO:0000313" key="2">
    <source>
        <dbReference type="EMBL" id="KAK4550037.1"/>
    </source>
</evidence>